<evidence type="ECO:0000313" key="3">
    <source>
        <dbReference type="EMBL" id="POS71515.1"/>
    </source>
</evidence>
<evidence type="ECO:0000256" key="1">
    <source>
        <dbReference type="ARBA" id="ARBA00038069"/>
    </source>
</evidence>
<dbReference type="EMBL" id="MAVT02001245">
    <property type="protein sequence ID" value="POS71515.1"/>
    <property type="molecule type" value="Genomic_DNA"/>
</dbReference>
<dbReference type="PANTHER" id="PTHR28288">
    <property type="entry name" value="PROTEASE B INHIBITOR 2"/>
    <property type="match status" value="1"/>
</dbReference>
<comment type="caution">
    <text evidence="3">The sequence shown here is derived from an EMBL/GenBank/DDBJ whole genome shotgun (WGS) entry which is preliminary data.</text>
</comment>
<protein>
    <recommendedName>
        <fullName evidence="5">Inhibitor I9 domain-containing protein</fullName>
    </recommendedName>
</protein>
<proteinExistence type="inferred from homology"/>
<dbReference type="FunCoup" id="A0A2P5HMP4">
    <property type="interactions" value="20"/>
</dbReference>
<dbReference type="InParanoid" id="A0A2P5HMP4"/>
<dbReference type="GO" id="GO:0042144">
    <property type="term" value="P:vacuole fusion, non-autophagic"/>
    <property type="evidence" value="ECO:0007669"/>
    <property type="project" value="TreeGrafter"/>
</dbReference>
<accession>A0A2P5HMP4</accession>
<sequence length="99" mass="10541">MKLIAYLLLALSAVSSAFAVEAQKSFLISFPGDTSDSVIDAAKTQIADAKGVITHEYTLIKAFAATAGEKVYESLQVWAQSTGAIVEEDQVVTLDPHHS</sequence>
<feature type="chain" id="PRO_5015141643" description="Inhibitor I9 domain-containing protein" evidence="2">
    <location>
        <begin position="20"/>
        <end position="99"/>
    </location>
</feature>
<comment type="similarity">
    <text evidence="1">Belongs to the protease inhibitor I9 family.</text>
</comment>
<feature type="signal peptide" evidence="2">
    <location>
        <begin position="1"/>
        <end position="19"/>
    </location>
</feature>
<dbReference type="Gene3D" id="3.30.70.80">
    <property type="entry name" value="Peptidase S8 propeptide/proteinase inhibitor I9"/>
    <property type="match status" value="1"/>
</dbReference>
<dbReference type="InterPro" id="IPR052471">
    <property type="entry name" value="PBI_I9"/>
</dbReference>
<dbReference type="Proteomes" id="UP000094444">
    <property type="component" value="Unassembled WGS sequence"/>
</dbReference>
<keyword evidence="2" id="KW-0732">Signal</keyword>
<dbReference type="AlphaFoldDB" id="A0A2P5HMP4"/>
<dbReference type="InterPro" id="IPR037045">
    <property type="entry name" value="S8pro/Inhibitor_I9_sf"/>
</dbReference>
<organism evidence="3 4">
    <name type="scientific">Diaporthe helianthi</name>
    <dbReference type="NCBI Taxonomy" id="158607"/>
    <lineage>
        <taxon>Eukaryota</taxon>
        <taxon>Fungi</taxon>
        <taxon>Dikarya</taxon>
        <taxon>Ascomycota</taxon>
        <taxon>Pezizomycotina</taxon>
        <taxon>Sordariomycetes</taxon>
        <taxon>Sordariomycetidae</taxon>
        <taxon>Diaporthales</taxon>
        <taxon>Diaporthaceae</taxon>
        <taxon>Diaporthe</taxon>
    </lineage>
</organism>
<dbReference type="OrthoDB" id="3888684at2759"/>
<evidence type="ECO:0008006" key="5">
    <source>
        <dbReference type="Google" id="ProtNLM"/>
    </source>
</evidence>
<name>A0A2P5HMP4_DIAHE</name>
<dbReference type="PANTHER" id="PTHR28288:SF1">
    <property type="entry name" value="INHIBITOR I9 DOMAIN-CONTAINING PROTEIN"/>
    <property type="match status" value="1"/>
</dbReference>
<evidence type="ECO:0000256" key="2">
    <source>
        <dbReference type="SAM" id="SignalP"/>
    </source>
</evidence>
<evidence type="ECO:0000313" key="4">
    <source>
        <dbReference type="Proteomes" id="UP000094444"/>
    </source>
</evidence>
<keyword evidence="4" id="KW-1185">Reference proteome</keyword>
<dbReference type="SUPFAM" id="SSF54897">
    <property type="entry name" value="Protease propeptides/inhibitors"/>
    <property type="match status" value="1"/>
</dbReference>
<reference evidence="3" key="1">
    <citation type="submission" date="2017-09" db="EMBL/GenBank/DDBJ databases">
        <title>Polyketide synthases of a Diaporthe helianthi virulent isolate.</title>
        <authorList>
            <person name="Baroncelli R."/>
        </authorList>
    </citation>
    <scope>NUCLEOTIDE SEQUENCE [LARGE SCALE GENOMIC DNA]</scope>
    <source>
        <strain evidence="3">7/96</strain>
    </source>
</reference>
<gene>
    <name evidence="3" type="ORF">DHEL01_v210086</name>
</gene>
<dbReference type="GO" id="GO:0004866">
    <property type="term" value="F:endopeptidase inhibitor activity"/>
    <property type="evidence" value="ECO:0007669"/>
    <property type="project" value="TreeGrafter"/>
</dbReference>